<dbReference type="SUPFAM" id="SSF51197">
    <property type="entry name" value="Clavaminate synthase-like"/>
    <property type="match status" value="1"/>
</dbReference>
<dbReference type="InterPro" id="IPR008775">
    <property type="entry name" value="Phytyl_CoA_dOase-like"/>
</dbReference>
<gene>
    <name evidence="2" type="ORF">fsci_14900</name>
</gene>
<sequence length="323" mass="37414">MIYDQQNNKYKYGDNQPGNNSVSYQDYPQLHQIKKKLPLRVLNTSDFKHWQTYGYVVIKNAISKEDAKQTADFLWEFSEMSQDDKSTWKPSKTVYRMQELNGSGMLECYHHPLLWNNRQNQRIYNAFVDIWDREDLWVTIDRANLSLPIKYNQKNFSGFLHWDADSTLKPLPVNVQGVLALSDTTLSSGGFQCVPELFKNFSEWEQQQPADRNPFTPNMETVPYPTKSILVKAGDLIIFNAMLLHGIRPNTSDDEVRLAQYISMTPAESANQTIKDWRVKSFEEKTAPDGFAFEGDPREWEKNKYPSAKLTSLGKQLLGLNSY</sequence>
<dbReference type="Proteomes" id="UP001628164">
    <property type="component" value="Unassembled WGS sequence"/>
</dbReference>
<dbReference type="RefSeq" id="WP_407877735.1">
    <property type="nucleotide sequence ID" value="NZ_BTHG01000006.1"/>
</dbReference>
<dbReference type="Pfam" id="PF05721">
    <property type="entry name" value="PhyH"/>
    <property type="match status" value="1"/>
</dbReference>
<dbReference type="EMBL" id="BTHG01000006">
    <property type="protein sequence ID" value="GMN90003.1"/>
    <property type="molecule type" value="Genomic_DNA"/>
</dbReference>
<name>A0ABQ6PGD0_9GAMM</name>
<dbReference type="PANTHER" id="PTHR31630:SF6">
    <property type="entry name" value="PHYTANOYL-COA DIOXYGENASE-RELATED"/>
    <property type="match status" value="1"/>
</dbReference>
<accession>A0ABQ6PGD0</accession>
<dbReference type="Gene3D" id="2.60.120.620">
    <property type="entry name" value="q2cbj1_9rhob like domain"/>
    <property type="match status" value="1"/>
</dbReference>
<evidence type="ECO:0000313" key="3">
    <source>
        <dbReference type="Proteomes" id="UP001628164"/>
    </source>
</evidence>
<comment type="caution">
    <text evidence="2">The sequence shown here is derived from an EMBL/GenBank/DDBJ whole genome shotgun (WGS) entry which is preliminary data.</text>
</comment>
<reference evidence="2 3" key="1">
    <citation type="journal article" date="2024" name="Dis. Aquat. Organ.">
        <title>Francisella sciaenopsi sp. nov. isolated from diseased red drum Sciaenops ocellatus in Florida, USA.</title>
        <authorList>
            <person name="Kawahara M."/>
            <person name="Cody T.T."/>
            <person name="Yanong R.P.E."/>
            <person name="Henderson E."/>
            <person name="Yazdi Z."/>
            <person name="Soto E."/>
        </authorList>
    </citation>
    <scope>NUCLEOTIDE SEQUENCE [LARGE SCALE GENOMIC DNA]</scope>
    <source>
        <strain evidence="2 3">R22-20-7</strain>
    </source>
</reference>
<dbReference type="PANTHER" id="PTHR31630">
    <property type="entry name" value="PHYTANOYL-COA DIOXYGENASE-RELATED-RELATED"/>
    <property type="match status" value="1"/>
</dbReference>
<protein>
    <submittedName>
        <fullName evidence="2">DUF1479 family protein</fullName>
    </submittedName>
</protein>
<keyword evidence="3" id="KW-1185">Reference proteome</keyword>
<evidence type="ECO:0000256" key="1">
    <source>
        <dbReference type="SAM" id="MobiDB-lite"/>
    </source>
</evidence>
<feature type="region of interest" description="Disordered" evidence="1">
    <location>
        <begin position="1"/>
        <end position="21"/>
    </location>
</feature>
<organism evidence="2 3">
    <name type="scientific">Francisella sciaenopsi</name>
    <dbReference type="NCBI Taxonomy" id="3055034"/>
    <lineage>
        <taxon>Bacteria</taxon>
        <taxon>Pseudomonadati</taxon>
        <taxon>Pseudomonadota</taxon>
        <taxon>Gammaproteobacteria</taxon>
        <taxon>Thiotrichales</taxon>
        <taxon>Francisellaceae</taxon>
        <taxon>Francisella</taxon>
    </lineage>
</organism>
<proteinExistence type="predicted"/>
<evidence type="ECO:0000313" key="2">
    <source>
        <dbReference type="EMBL" id="GMN90003.1"/>
    </source>
</evidence>